<dbReference type="Gene3D" id="1.10.1200.10">
    <property type="entry name" value="ACP-like"/>
    <property type="match status" value="1"/>
</dbReference>
<keyword evidence="1" id="KW-0596">Phosphopantetheine</keyword>
<keyword evidence="6" id="KW-1185">Reference proteome</keyword>
<dbReference type="InterPro" id="IPR036736">
    <property type="entry name" value="ACP-like_sf"/>
</dbReference>
<dbReference type="Pfam" id="PF00550">
    <property type="entry name" value="PP-binding"/>
    <property type="match status" value="1"/>
</dbReference>
<keyword evidence="2" id="KW-0597">Phosphoprotein</keyword>
<name>A0A5R9DR91_9ACTN</name>
<evidence type="ECO:0000256" key="1">
    <source>
        <dbReference type="ARBA" id="ARBA00022450"/>
    </source>
</evidence>
<feature type="region of interest" description="Disordered" evidence="3">
    <location>
        <begin position="42"/>
        <end position="79"/>
    </location>
</feature>
<organism evidence="5 6">
    <name type="scientific">Streptomyces marianii</name>
    <dbReference type="NCBI Taxonomy" id="1817406"/>
    <lineage>
        <taxon>Bacteria</taxon>
        <taxon>Bacillati</taxon>
        <taxon>Actinomycetota</taxon>
        <taxon>Actinomycetes</taxon>
        <taxon>Kitasatosporales</taxon>
        <taxon>Streptomycetaceae</taxon>
        <taxon>Streptomyces</taxon>
    </lineage>
</organism>
<feature type="domain" description="Carrier" evidence="4">
    <location>
        <begin position="142"/>
        <end position="218"/>
    </location>
</feature>
<evidence type="ECO:0000256" key="3">
    <source>
        <dbReference type="SAM" id="MobiDB-lite"/>
    </source>
</evidence>
<evidence type="ECO:0000259" key="4">
    <source>
        <dbReference type="PROSITE" id="PS50075"/>
    </source>
</evidence>
<dbReference type="PROSITE" id="PS00012">
    <property type="entry name" value="PHOSPHOPANTETHEINE"/>
    <property type="match status" value="1"/>
</dbReference>
<feature type="region of interest" description="Disordered" evidence="3">
    <location>
        <begin position="107"/>
        <end position="126"/>
    </location>
</feature>
<evidence type="ECO:0000313" key="5">
    <source>
        <dbReference type="EMBL" id="TLQ39019.1"/>
    </source>
</evidence>
<dbReference type="PROSITE" id="PS50075">
    <property type="entry name" value="CARRIER"/>
    <property type="match status" value="1"/>
</dbReference>
<reference evidence="5 6" key="1">
    <citation type="submission" date="2019-05" db="EMBL/GenBank/DDBJ databases">
        <title>Streptomyces marianii sp. nov., a novel marine actinomycete from southern coast of India.</title>
        <authorList>
            <person name="Iniyan A.M."/>
            <person name="Wink J."/>
            <person name="Ramprasad E."/>
            <person name="Ramana C.V."/>
            <person name="Bunk B."/>
            <person name="Sproer C."/>
            <person name="Joseph F.-J.R.S."/>
            <person name="Vincent S.G.P."/>
        </authorList>
    </citation>
    <scope>NUCLEOTIDE SEQUENCE [LARGE SCALE GENOMIC DNA]</scope>
    <source>
        <strain evidence="5 6">ICN19</strain>
    </source>
</reference>
<dbReference type="SUPFAM" id="SSF47336">
    <property type="entry name" value="ACP-like"/>
    <property type="match status" value="1"/>
</dbReference>
<proteinExistence type="predicted"/>
<sequence length="232" mass="25888">MDGSLLRLLRPDRRRVRAAHLAAEERRRLVYLRRVQRAGEAGVRESAARAGHRCDRPHGRLPVRTAGARRRRPEGSARCGTAGLYREHDLHLVLRLVRPADRPVRREVRQHHWSPHPEGDPARRAAGPYERCDVGERVVSGINTAAIAVEALVWVTGRPREECARREAELERDLGVDSLSLLELVVTLQSRLVISVPDEVTARIRTVADLQDAVAPLVAAASSSEPTRRTPS</sequence>
<dbReference type="AlphaFoldDB" id="A0A5R9DR91"/>
<accession>A0A5R9DR91</accession>
<dbReference type="Proteomes" id="UP000305921">
    <property type="component" value="Unassembled WGS sequence"/>
</dbReference>
<protein>
    <submittedName>
        <fullName evidence="5">Acyl carrier protein</fullName>
    </submittedName>
</protein>
<dbReference type="InterPro" id="IPR006162">
    <property type="entry name" value="Ppantetheine_attach_site"/>
</dbReference>
<comment type="caution">
    <text evidence="5">The sequence shown here is derived from an EMBL/GenBank/DDBJ whole genome shotgun (WGS) entry which is preliminary data.</text>
</comment>
<dbReference type="InterPro" id="IPR009081">
    <property type="entry name" value="PP-bd_ACP"/>
</dbReference>
<dbReference type="EMBL" id="VAWE01000003">
    <property type="protein sequence ID" value="TLQ39019.1"/>
    <property type="molecule type" value="Genomic_DNA"/>
</dbReference>
<evidence type="ECO:0000256" key="2">
    <source>
        <dbReference type="ARBA" id="ARBA00022553"/>
    </source>
</evidence>
<feature type="compositionally biased region" description="Basic and acidic residues" evidence="3">
    <location>
        <begin position="42"/>
        <end position="58"/>
    </location>
</feature>
<gene>
    <name evidence="5" type="ORF">FEF34_39720</name>
</gene>
<evidence type="ECO:0000313" key="6">
    <source>
        <dbReference type="Proteomes" id="UP000305921"/>
    </source>
</evidence>